<feature type="region of interest" description="Disordered" evidence="6">
    <location>
        <begin position="821"/>
        <end position="892"/>
    </location>
</feature>
<dbReference type="RefSeq" id="WP_095636968.1">
    <property type="nucleotide sequence ID" value="NZ_NSKC01000004.1"/>
</dbReference>
<dbReference type="Proteomes" id="UP000218083">
    <property type="component" value="Unassembled WGS sequence"/>
</dbReference>
<keyword evidence="4 7" id="KW-1133">Transmembrane helix</keyword>
<accession>A0A2A2FFT8</accession>
<feature type="compositionally biased region" description="Basic and acidic residues" evidence="6">
    <location>
        <begin position="850"/>
        <end position="875"/>
    </location>
</feature>
<organism evidence="9 10">
    <name type="scientific">Halorubrum salipaludis</name>
    <dbReference type="NCBI Taxonomy" id="2032630"/>
    <lineage>
        <taxon>Archaea</taxon>
        <taxon>Methanobacteriati</taxon>
        <taxon>Methanobacteriota</taxon>
        <taxon>Stenosarchaea group</taxon>
        <taxon>Halobacteria</taxon>
        <taxon>Halobacteriales</taxon>
        <taxon>Haloferacaceae</taxon>
        <taxon>Halorubrum</taxon>
    </lineage>
</organism>
<feature type="transmembrane region" description="Helical" evidence="7">
    <location>
        <begin position="254"/>
        <end position="277"/>
    </location>
</feature>
<comment type="subcellular location">
    <subcellularLocation>
        <location evidence="1">Cell membrane</location>
        <topology evidence="1">Multi-pass membrane protein</topology>
    </subcellularLocation>
</comment>
<keyword evidence="2" id="KW-1003">Cell membrane</keyword>
<feature type="domain" description="SSD" evidence="8">
    <location>
        <begin position="670"/>
        <end position="797"/>
    </location>
</feature>
<dbReference type="SUPFAM" id="SSF82866">
    <property type="entry name" value="Multidrug efflux transporter AcrB transmembrane domain"/>
    <property type="match status" value="2"/>
</dbReference>
<dbReference type="OrthoDB" id="42357at2157"/>
<keyword evidence="10" id="KW-1185">Reference proteome</keyword>
<feature type="transmembrane region" description="Helical" evidence="7">
    <location>
        <begin position="355"/>
        <end position="381"/>
    </location>
</feature>
<evidence type="ECO:0000256" key="4">
    <source>
        <dbReference type="ARBA" id="ARBA00022989"/>
    </source>
</evidence>
<evidence type="ECO:0000313" key="9">
    <source>
        <dbReference type="EMBL" id="PAU83710.1"/>
    </source>
</evidence>
<feature type="transmembrane region" description="Helical" evidence="7">
    <location>
        <begin position="283"/>
        <end position="302"/>
    </location>
</feature>
<gene>
    <name evidence="9" type="ORF">CK500_09385</name>
</gene>
<dbReference type="Pfam" id="PF03176">
    <property type="entry name" value="MMPL"/>
    <property type="match status" value="2"/>
</dbReference>
<evidence type="ECO:0000259" key="8">
    <source>
        <dbReference type="PROSITE" id="PS50156"/>
    </source>
</evidence>
<dbReference type="PANTHER" id="PTHR33406:SF13">
    <property type="entry name" value="MEMBRANE PROTEIN YDFJ"/>
    <property type="match status" value="1"/>
</dbReference>
<feature type="transmembrane region" description="Helical" evidence="7">
    <location>
        <begin position="698"/>
        <end position="716"/>
    </location>
</feature>
<feature type="transmembrane region" description="Helical" evidence="7">
    <location>
        <begin position="323"/>
        <end position="343"/>
    </location>
</feature>
<sequence length="892" mass="94234">MPGVERLFRAITDRVVDRPKRVVVACLLVTALFAPGMALLESEAGSDQFTEGIDEADALDRVNEQFEPAFGGDEPTTQLIQRDGNVLDRRGLLAMLETAERLEERDDLRVTEVSAPAMDVATELDEDVETAADARDAVERASEGEIDEAVAAAAEDPAFDTLLSDDYNRESQTASAALGVVTHSFPASADAQALQLEARDVAERGPGDVTAFGGGIVDNEFAQVIFDSLAIVVPAALAVILGLLAYAYRDPFDFVLGGVALLMTVVWTFGFTGYAGIAFSDVLIAVPVLLLAIGIDFGIHTVNRYREERADGVEPTTAMRDALGQLTVAYSIIAGTTIIGFLANLTSALDPLREFGLVAGIGICFTLVIFVGFLPAAKLLVDRWRAERSLPEFGSRPLGSEDSALGRLLPSLTAISRPAPAVFLAVVLLLTAGAAGYGAGVDTTFDDDDFLPPSEQPGYVDYFPAPMQPGEYTATETIDFLSENFATSEDDTVTIYVERRMTSDAALRSLDRAERDPPDTFVESDGRASATGVTDAIDGYADQNPEFERLVDESALDDGPPNRNLDRIYGELRDSGYAGFTGEYLADDDRSTRVVYDVESDASDAAITADARAVADRYRGDATATGQIVVFQAVSETIFESAIVSLSAALGLSALLLIVLFRLFLDSPALGLVTLVPVAVTVAALTATMRLAGIPFNALTATILSITIGLGVDYTVHVAHRFHDEYVECGDADAAVETTLRGTGGALTGTMATTALGTGVLVLAITPILGQFGLLTAASISLAYVASLVVLPPALVVWAAAVERRPDLLWVGRLVGAIGSGSEDGSGAGAPDGVDRAAEDARTDGGVVGEGDRFEWRPPLEASPRDDGAAPDRTDPPSPADPDDPDDRSQKR</sequence>
<evidence type="ECO:0000256" key="5">
    <source>
        <dbReference type="ARBA" id="ARBA00023136"/>
    </source>
</evidence>
<reference evidence="9 10" key="1">
    <citation type="submission" date="2017-08" db="EMBL/GenBank/DDBJ databases">
        <title>The strain WRN001 was isolated from Binhai saline alkaline soil, Tianjin, China.</title>
        <authorList>
            <person name="Liu D."/>
            <person name="Zhang G."/>
        </authorList>
    </citation>
    <scope>NUCLEOTIDE SEQUENCE [LARGE SCALE GENOMIC DNA]</scope>
    <source>
        <strain evidence="9 10">WN019</strain>
    </source>
</reference>
<evidence type="ECO:0000313" key="10">
    <source>
        <dbReference type="Proteomes" id="UP000218083"/>
    </source>
</evidence>
<dbReference type="PROSITE" id="PS50156">
    <property type="entry name" value="SSD"/>
    <property type="match status" value="2"/>
</dbReference>
<evidence type="ECO:0000256" key="3">
    <source>
        <dbReference type="ARBA" id="ARBA00022692"/>
    </source>
</evidence>
<feature type="domain" description="SSD" evidence="8">
    <location>
        <begin position="255"/>
        <end position="380"/>
    </location>
</feature>
<protein>
    <submittedName>
        <fullName evidence="9">RND transporter</fullName>
    </submittedName>
</protein>
<comment type="caution">
    <text evidence="9">The sequence shown here is derived from an EMBL/GenBank/DDBJ whole genome shotgun (WGS) entry which is preliminary data.</text>
</comment>
<dbReference type="AlphaFoldDB" id="A0A2A2FFT8"/>
<proteinExistence type="predicted"/>
<feature type="transmembrane region" description="Helical" evidence="7">
    <location>
        <begin position="672"/>
        <end position="692"/>
    </location>
</feature>
<feature type="transmembrane region" description="Helical" evidence="7">
    <location>
        <begin position="781"/>
        <end position="801"/>
    </location>
</feature>
<evidence type="ECO:0000256" key="2">
    <source>
        <dbReference type="ARBA" id="ARBA00022475"/>
    </source>
</evidence>
<evidence type="ECO:0000256" key="6">
    <source>
        <dbReference type="SAM" id="MobiDB-lite"/>
    </source>
</evidence>
<feature type="transmembrane region" description="Helical" evidence="7">
    <location>
        <begin position="229"/>
        <end position="247"/>
    </location>
</feature>
<dbReference type="PANTHER" id="PTHR33406">
    <property type="entry name" value="MEMBRANE PROTEIN MJ1562-RELATED"/>
    <property type="match status" value="1"/>
</dbReference>
<feature type="compositionally biased region" description="Gly residues" evidence="6">
    <location>
        <begin position="821"/>
        <end position="830"/>
    </location>
</feature>
<feature type="compositionally biased region" description="Basic and acidic residues" evidence="6">
    <location>
        <begin position="833"/>
        <end position="843"/>
    </location>
</feature>
<dbReference type="InterPro" id="IPR004869">
    <property type="entry name" value="MMPL_dom"/>
</dbReference>
<feature type="transmembrane region" description="Helical" evidence="7">
    <location>
        <begin position="642"/>
        <end position="665"/>
    </location>
</feature>
<name>A0A2A2FFT8_9EURY</name>
<evidence type="ECO:0000256" key="7">
    <source>
        <dbReference type="SAM" id="Phobius"/>
    </source>
</evidence>
<feature type="transmembrane region" description="Helical" evidence="7">
    <location>
        <begin position="21"/>
        <end position="40"/>
    </location>
</feature>
<dbReference type="EMBL" id="NSKC01000004">
    <property type="protein sequence ID" value="PAU83710.1"/>
    <property type="molecule type" value="Genomic_DNA"/>
</dbReference>
<keyword evidence="5 7" id="KW-0472">Membrane</keyword>
<dbReference type="Gene3D" id="1.20.1640.10">
    <property type="entry name" value="Multidrug efflux transporter AcrB transmembrane domain"/>
    <property type="match status" value="2"/>
</dbReference>
<feature type="transmembrane region" description="Helical" evidence="7">
    <location>
        <begin position="746"/>
        <end position="769"/>
    </location>
</feature>
<keyword evidence="3 7" id="KW-0812">Transmembrane</keyword>
<dbReference type="InterPro" id="IPR050545">
    <property type="entry name" value="Mycobact_MmpL"/>
</dbReference>
<evidence type="ECO:0000256" key="1">
    <source>
        <dbReference type="ARBA" id="ARBA00004651"/>
    </source>
</evidence>
<dbReference type="GO" id="GO:0005886">
    <property type="term" value="C:plasma membrane"/>
    <property type="evidence" value="ECO:0007669"/>
    <property type="project" value="UniProtKB-SubCell"/>
</dbReference>
<dbReference type="InterPro" id="IPR000731">
    <property type="entry name" value="SSD"/>
</dbReference>